<evidence type="ECO:0000313" key="2">
    <source>
        <dbReference type="Proteomes" id="UP000322509"/>
    </source>
</evidence>
<keyword evidence="2" id="KW-1185">Reference proteome</keyword>
<sequence length="70" mass="7979">MTNKTSNHCHTIDESICEMTGVKVENHITDERSYFQSKKWLVPKQTIPLKSKIMIGNGNTVEFQGVRKNG</sequence>
<gene>
    <name evidence="1" type="ORF">F0R74_06830</name>
</gene>
<dbReference type="RefSeq" id="WP_149368760.1">
    <property type="nucleotide sequence ID" value="NZ_CP043550.1"/>
</dbReference>
<accession>A0ABX5ZH95</accession>
<organism evidence="1 2">
    <name type="scientific">Francisella marina</name>
    <dbReference type="NCBI Taxonomy" id="2249302"/>
    <lineage>
        <taxon>Bacteria</taxon>
        <taxon>Pseudomonadati</taxon>
        <taxon>Pseudomonadota</taxon>
        <taxon>Gammaproteobacteria</taxon>
        <taxon>Thiotrichales</taxon>
        <taxon>Francisellaceae</taxon>
        <taxon>Francisella</taxon>
    </lineage>
</organism>
<reference evidence="1 2" key="1">
    <citation type="submission" date="2019-09" db="EMBL/GenBank/DDBJ databases">
        <title>Complete genome sequence of Francisella marina E103-15.</title>
        <authorList>
            <person name="Tekedar H.C."/>
            <person name="Griffin M.J."/>
            <person name="Waldbieser G.C."/>
            <person name="Soto E."/>
        </authorList>
    </citation>
    <scope>NUCLEOTIDE SEQUENCE [LARGE SCALE GENOMIC DNA]</scope>
    <source>
        <strain evidence="1 2">E103-15</strain>
    </source>
</reference>
<protein>
    <submittedName>
        <fullName evidence="1">Uncharacterized protein</fullName>
    </submittedName>
</protein>
<dbReference type="EMBL" id="CP043550">
    <property type="protein sequence ID" value="QEO57580.1"/>
    <property type="molecule type" value="Genomic_DNA"/>
</dbReference>
<dbReference type="Proteomes" id="UP000322509">
    <property type="component" value="Chromosome"/>
</dbReference>
<proteinExistence type="predicted"/>
<name>A0ABX5ZH95_9GAMM</name>
<evidence type="ECO:0000313" key="1">
    <source>
        <dbReference type="EMBL" id="QEO57580.1"/>
    </source>
</evidence>